<feature type="domain" description="N-acetyltransferase" evidence="1">
    <location>
        <begin position="1"/>
        <end position="109"/>
    </location>
</feature>
<accession>A0A6A9JVK9</accession>
<keyword evidence="2" id="KW-0808">Transferase</keyword>
<dbReference type="EMBL" id="WOAJ01000001">
    <property type="protein sequence ID" value="MUI56889.1"/>
    <property type="molecule type" value="Genomic_DNA"/>
</dbReference>
<dbReference type="GO" id="GO:0016747">
    <property type="term" value="F:acyltransferase activity, transferring groups other than amino-acyl groups"/>
    <property type="evidence" value="ECO:0007669"/>
    <property type="project" value="InterPro"/>
</dbReference>
<dbReference type="InterPro" id="IPR016181">
    <property type="entry name" value="Acyl_CoA_acyltransferase"/>
</dbReference>
<dbReference type="Pfam" id="PF00583">
    <property type="entry name" value="Acetyltransf_1"/>
    <property type="match status" value="1"/>
</dbReference>
<organism evidence="2">
    <name type="scientific">Pseudomonas aeruginosa</name>
    <dbReference type="NCBI Taxonomy" id="287"/>
    <lineage>
        <taxon>Bacteria</taxon>
        <taxon>Pseudomonadati</taxon>
        <taxon>Pseudomonadota</taxon>
        <taxon>Gammaproteobacteria</taxon>
        <taxon>Pseudomonadales</taxon>
        <taxon>Pseudomonadaceae</taxon>
        <taxon>Pseudomonas</taxon>
    </lineage>
</organism>
<dbReference type="AlphaFoldDB" id="A0A6A9JVK9"/>
<dbReference type="InterPro" id="IPR000182">
    <property type="entry name" value="GNAT_dom"/>
</dbReference>
<evidence type="ECO:0000313" key="2">
    <source>
        <dbReference type="EMBL" id="MUI56889.1"/>
    </source>
</evidence>
<proteinExistence type="predicted"/>
<dbReference type="PROSITE" id="PS51186">
    <property type="entry name" value="GNAT"/>
    <property type="match status" value="1"/>
</dbReference>
<dbReference type="CDD" id="cd04301">
    <property type="entry name" value="NAT_SF"/>
    <property type="match status" value="1"/>
</dbReference>
<evidence type="ECO:0000259" key="1">
    <source>
        <dbReference type="PROSITE" id="PS51186"/>
    </source>
</evidence>
<sequence length="112" mass="12820">MVERLAQEQCRVAEEDGRLLGYAVLERSFFGRDFVSLLMVAPDCRRRGIASALLRQARDDCRGDRLFTSCNRSNLPMRRLLEREGFQPSGVIDNLDEGDPELVFVRFLAPSR</sequence>
<comment type="caution">
    <text evidence="2">The sequence shown here is derived from an EMBL/GenBank/DDBJ whole genome shotgun (WGS) entry which is preliminary data.</text>
</comment>
<gene>
    <name evidence="2" type="ORF">GNQ20_03640</name>
</gene>
<dbReference type="SUPFAM" id="SSF55729">
    <property type="entry name" value="Acyl-CoA N-acyltransferases (Nat)"/>
    <property type="match status" value="1"/>
</dbReference>
<name>A0A6A9JVK9_PSEAI</name>
<reference evidence="2" key="1">
    <citation type="submission" date="2019-11" db="EMBL/GenBank/DDBJ databases">
        <title>Genomes of ocular Pseudomonas aeruginosa isolates.</title>
        <authorList>
            <person name="Khan M."/>
            <person name="Rice S.A."/>
            <person name="Willcox M.D.P."/>
            <person name="Stapleton F."/>
        </authorList>
    </citation>
    <scope>NUCLEOTIDE SEQUENCE</scope>
    <source>
        <strain evidence="2">PA206</strain>
    </source>
</reference>
<dbReference type="Gene3D" id="3.40.630.30">
    <property type="match status" value="1"/>
</dbReference>
<protein>
    <submittedName>
        <fullName evidence="2">GNAT family N-acetyltransferase</fullName>
    </submittedName>
</protein>